<dbReference type="EMBL" id="LAZR01069378">
    <property type="protein sequence ID" value="KKK47819.1"/>
    <property type="molecule type" value="Genomic_DNA"/>
</dbReference>
<name>A0A0F8Y0Q5_9ZZZZ</name>
<proteinExistence type="predicted"/>
<dbReference type="AlphaFoldDB" id="A0A0F8Y0Q5"/>
<comment type="caution">
    <text evidence="1">The sequence shown here is derived from an EMBL/GenBank/DDBJ whole genome shotgun (WGS) entry which is preliminary data.</text>
</comment>
<accession>A0A0F8Y0Q5</accession>
<organism evidence="1">
    <name type="scientific">marine sediment metagenome</name>
    <dbReference type="NCBI Taxonomy" id="412755"/>
    <lineage>
        <taxon>unclassified sequences</taxon>
        <taxon>metagenomes</taxon>
        <taxon>ecological metagenomes</taxon>
    </lineage>
</organism>
<protein>
    <submittedName>
        <fullName evidence="1">Uncharacterized protein</fullName>
    </submittedName>
</protein>
<sequence length="128" mass="14322">MSKTVTKKFRLDLSEYVVTELNSNHAKDEPYTVQTVYPLCSNLSTWLRLAGMFRTAEDVAEAVCLAKSIRGCIDDFINLDEKEASILRQVLDRLISLTADGKLGTAIGGELHEEAICRVVNMKEKVEE</sequence>
<evidence type="ECO:0000313" key="1">
    <source>
        <dbReference type="EMBL" id="KKK47819.1"/>
    </source>
</evidence>
<reference evidence="1" key="1">
    <citation type="journal article" date="2015" name="Nature">
        <title>Complex archaea that bridge the gap between prokaryotes and eukaryotes.</title>
        <authorList>
            <person name="Spang A."/>
            <person name="Saw J.H."/>
            <person name="Jorgensen S.L."/>
            <person name="Zaremba-Niedzwiedzka K."/>
            <person name="Martijn J."/>
            <person name="Lind A.E."/>
            <person name="van Eijk R."/>
            <person name="Schleper C."/>
            <person name="Guy L."/>
            <person name="Ettema T.J."/>
        </authorList>
    </citation>
    <scope>NUCLEOTIDE SEQUENCE</scope>
</reference>
<gene>
    <name evidence="1" type="ORF">LCGC14_3151330</name>
</gene>